<evidence type="ECO:0000256" key="1">
    <source>
        <dbReference type="ARBA" id="ARBA00004651"/>
    </source>
</evidence>
<keyword evidence="3 8" id="KW-0812">Transmembrane</keyword>
<sequence length="938" mass="96834">MHRHVPPHGGRPTRPVPAGDPGAPQTPGDRVRRGGQGRPSGRLIARLAGRELARHKARAALIAVLIALPVAMLCGLGVLQRYEVPGPQDHALSAFGDADLIIEAMAGWSGRCTQESLADTACGAGSVDTVSASNLSRQQQALRSIGDSAASTTSTSPLLPGHPVIPVRTAHVTADWQGLDVAVTVVGADQIRLRTAKVRLPAGATTMPGPGEVWVGKDTAERYGWTVGHTMQIGTASYRVTGLTRVEPLSGPSVWVGPGHPLVATGELSWFGTGAPVSRAQADLLNSHGLAVMDRQAYLDLQSDGPAGDGATVTMLTLSVGVLAALVTATVAGAAFAIGARQQRRTLALLGATGADRRVMQQLVTRQGLVLGVVGSVLGAGLGLAGGNGYLAWIGAHNPYYPPSAQISVGITAAALVVGVVSALVAAWVPARAVARQDVLAGVRHAETPSGPARLPRLGLGLVLSGVVLVVAAAVIFHLGSSATDAQEHTQTLFIPVIVGQVVIFIGMVASLSWCVDRAARGRGGPLGVRFALRDLARNRGRGAACVAASMAVMALMASILTVAGSQDIAETRRYLPQLPPGTAVLASTDAQGKPLTAERAADQIAAVEAELGPVPQRVRSQQLRTCDTDLSDSGLTWCSAMVSVVSTTATRVSPDQGVIQDPDGHRSYTLRAEVVVDDGSLYHLLTGHRATPEVLRAMDRGVVILNPALATGGRATAEITRNQGEDPIDRRVAVFTAAATVGGNRVPALTTRAMAARLAGMPPEKLPLVPGDTWLRLPVAPTSSQIDRINAAIARRTTVQQAFEHESGPAHSYRAVLRWGTLVAAVLLVAVAVVVLALSLSDSRTARQSVAAVGASRRDLKRITAVQSLVTVGIGGVAGALVGVGPIALAMWAQGPAGSWGVPWGYLAALVLGVPVIVAAAVRVLVPAVSPVLRRRD</sequence>
<feature type="transmembrane region" description="Helical" evidence="8">
    <location>
        <begin position="405"/>
        <end position="429"/>
    </location>
</feature>
<keyword evidence="11" id="KW-1185">Reference proteome</keyword>
<evidence type="ECO:0000313" key="11">
    <source>
        <dbReference type="Proteomes" id="UP000277858"/>
    </source>
</evidence>
<reference evidence="10 11" key="1">
    <citation type="submission" date="2018-12" db="EMBL/GenBank/DDBJ databases">
        <authorList>
            <consortium name="Pathogen Informatics"/>
        </authorList>
    </citation>
    <scope>NUCLEOTIDE SEQUENCE [LARGE SCALE GENOMIC DNA]</scope>
    <source>
        <strain evidence="10 11">NCTC13652</strain>
    </source>
</reference>
<dbReference type="EMBL" id="LR134473">
    <property type="protein sequence ID" value="VEI04408.1"/>
    <property type="molecule type" value="Genomic_DNA"/>
</dbReference>
<evidence type="ECO:0000256" key="5">
    <source>
        <dbReference type="ARBA" id="ARBA00023136"/>
    </source>
</evidence>
<dbReference type="AlphaFoldDB" id="A0A3S4WA76"/>
<dbReference type="GO" id="GO:0005886">
    <property type="term" value="C:plasma membrane"/>
    <property type="evidence" value="ECO:0007669"/>
    <property type="project" value="UniProtKB-SubCell"/>
</dbReference>
<feature type="transmembrane region" description="Helical" evidence="8">
    <location>
        <begin position="820"/>
        <end position="841"/>
    </location>
</feature>
<evidence type="ECO:0000256" key="6">
    <source>
        <dbReference type="ARBA" id="ARBA00038076"/>
    </source>
</evidence>
<comment type="subcellular location">
    <subcellularLocation>
        <location evidence="1">Cell membrane</location>
        <topology evidence="1">Multi-pass membrane protein</topology>
    </subcellularLocation>
</comment>
<name>A0A3S4WA76_9ACTN</name>
<evidence type="ECO:0000259" key="9">
    <source>
        <dbReference type="Pfam" id="PF02687"/>
    </source>
</evidence>
<dbReference type="Pfam" id="PF02687">
    <property type="entry name" value="FtsX"/>
    <property type="match status" value="1"/>
</dbReference>
<dbReference type="PANTHER" id="PTHR30572">
    <property type="entry name" value="MEMBRANE COMPONENT OF TRANSPORTER-RELATED"/>
    <property type="match status" value="1"/>
</dbReference>
<dbReference type="PANTHER" id="PTHR30572:SF4">
    <property type="entry name" value="ABC TRANSPORTER PERMEASE YTRF"/>
    <property type="match status" value="1"/>
</dbReference>
<feature type="transmembrane region" description="Helical" evidence="8">
    <location>
        <begin position="458"/>
        <end position="481"/>
    </location>
</feature>
<feature type="transmembrane region" description="Helical" evidence="8">
    <location>
        <begin position="905"/>
        <end position="927"/>
    </location>
</feature>
<feature type="transmembrane region" description="Helical" evidence="8">
    <location>
        <begin position="543"/>
        <end position="564"/>
    </location>
</feature>
<evidence type="ECO:0000256" key="4">
    <source>
        <dbReference type="ARBA" id="ARBA00022989"/>
    </source>
</evidence>
<gene>
    <name evidence="10" type="ORF">NCTC13652_02639</name>
</gene>
<feature type="region of interest" description="Disordered" evidence="7">
    <location>
        <begin position="1"/>
        <end position="41"/>
    </location>
</feature>
<feature type="transmembrane region" description="Helical" evidence="8">
    <location>
        <begin position="867"/>
        <end position="893"/>
    </location>
</feature>
<feature type="transmembrane region" description="Helical" evidence="8">
    <location>
        <begin position="315"/>
        <end position="338"/>
    </location>
</feature>
<feature type="transmembrane region" description="Helical" evidence="8">
    <location>
        <begin position="493"/>
        <end position="516"/>
    </location>
</feature>
<comment type="similarity">
    <text evidence="6">Belongs to the ABC-4 integral membrane protein family.</text>
</comment>
<evidence type="ECO:0000256" key="2">
    <source>
        <dbReference type="ARBA" id="ARBA00022475"/>
    </source>
</evidence>
<dbReference type="InterPro" id="IPR003838">
    <property type="entry name" value="ABC3_permease_C"/>
</dbReference>
<evidence type="ECO:0000256" key="3">
    <source>
        <dbReference type="ARBA" id="ARBA00022692"/>
    </source>
</evidence>
<feature type="domain" description="ABC3 transporter permease C-terminal" evidence="9">
    <location>
        <begin position="319"/>
        <end position="438"/>
    </location>
</feature>
<organism evidence="10 11">
    <name type="scientific">Acidipropionibacterium jensenii</name>
    <dbReference type="NCBI Taxonomy" id="1749"/>
    <lineage>
        <taxon>Bacteria</taxon>
        <taxon>Bacillati</taxon>
        <taxon>Actinomycetota</taxon>
        <taxon>Actinomycetes</taxon>
        <taxon>Propionibacteriales</taxon>
        <taxon>Propionibacteriaceae</taxon>
        <taxon>Acidipropionibacterium</taxon>
    </lineage>
</organism>
<evidence type="ECO:0000256" key="8">
    <source>
        <dbReference type="SAM" id="Phobius"/>
    </source>
</evidence>
<protein>
    <submittedName>
        <fullName evidence="10">FtsX-like permease family</fullName>
    </submittedName>
</protein>
<dbReference type="STRING" id="1122997.GCA_000425285_00559"/>
<feature type="transmembrane region" description="Helical" evidence="8">
    <location>
        <begin position="59"/>
        <end position="79"/>
    </location>
</feature>
<dbReference type="GO" id="GO:0022857">
    <property type="term" value="F:transmembrane transporter activity"/>
    <property type="evidence" value="ECO:0007669"/>
    <property type="project" value="TreeGrafter"/>
</dbReference>
<proteinExistence type="inferred from homology"/>
<dbReference type="InterPro" id="IPR050250">
    <property type="entry name" value="Macrolide_Exporter_MacB"/>
</dbReference>
<evidence type="ECO:0000256" key="7">
    <source>
        <dbReference type="SAM" id="MobiDB-lite"/>
    </source>
</evidence>
<evidence type="ECO:0000313" key="10">
    <source>
        <dbReference type="EMBL" id="VEI04408.1"/>
    </source>
</evidence>
<dbReference type="Proteomes" id="UP000277858">
    <property type="component" value="Chromosome"/>
</dbReference>
<keyword evidence="5 8" id="KW-0472">Membrane</keyword>
<accession>A0A3S4WA76</accession>
<keyword evidence="4 8" id="KW-1133">Transmembrane helix</keyword>
<dbReference type="OrthoDB" id="3712285at2"/>
<keyword evidence="2" id="KW-1003">Cell membrane</keyword>
<feature type="transmembrane region" description="Helical" evidence="8">
    <location>
        <begin position="368"/>
        <end position="393"/>
    </location>
</feature>
<dbReference type="RefSeq" id="WP_126412801.1">
    <property type="nucleotide sequence ID" value="NZ_LR134473.1"/>
</dbReference>